<sequence>MGRKRKNEERIRRKIKKYEDRLAYEHRRRQDRSGAPTPCDLNSQNGENYMVPELRNEPHMDSPTFYDWEDAGTGFQHQELTPGAPNKEPASAMGAGPTPPPPAP</sequence>
<dbReference type="Proteomes" id="UP000653454">
    <property type="component" value="Unassembled WGS sequence"/>
</dbReference>
<accession>A0A8S4G1W4</accession>
<protein>
    <submittedName>
        <fullName evidence="2">(diamondback moth) hypothetical protein</fullName>
    </submittedName>
</protein>
<proteinExistence type="predicted"/>
<evidence type="ECO:0000256" key="1">
    <source>
        <dbReference type="SAM" id="MobiDB-lite"/>
    </source>
</evidence>
<reference evidence="2" key="1">
    <citation type="submission" date="2020-11" db="EMBL/GenBank/DDBJ databases">
        <authorList>
            <person name="Whiteford S."/>
        </authorList>
    </citation>
    <scope>NUCLEOTIDE SEQUENCE</scope>
</reference>
<gene>
    <name evidence="2" type="ORF">PLXY2_LOCUS12096</name>
</gene>
<dbReference type="EMBL" id="CAJHNJ030000068">
    <property type="protein sequence ID" value="CAG9133851.1"/>
    <property type="molecule type" value="Genomic_DNA"/>
</dbReference>
<evidence type="ECO:0000313" key="3">
    <source>
        <dbReference type="Proteomes" id="UP000653454"/>
    </source>
</evidence>
<keyword evidence="3" id="KW-1185">Reference proteome</keyword>
<organism evidence="2 3">
    <name type="scientific">Plutella xylostella</name>
    <name type="common">Diamondback moth</name>
    <name type="synonym">Plutella maculipennis</name>
    <dbReference type="NCBI Taxonomy" id="51655"/>
    <lineage>
        <taxon>Eukaryota</taxon>
        <taxon>Metazoa</taxon>
        <taxon>Ecdysozoa</taxon>
        <taxon>Arthropoda</taxon>
        <taxon>Hexapoda</taxon>
        <taxon>Insecta</taxon>
        <taxon>Pterygota</taxon>
        <taxon>Neoptera</taxon>
        <taxon>Endopterygota</taxon>
        <taxon>Lepidoptera</taxon>
        <taxon>Glossata</taxon>
        <taxon>Ditrysia</taxon>
        <taxon>Yponomeutoidea</taxon>
        <taxon>Plutellidae</taxon>
        <taxon>Plutella</taxon>
    </lineage>
</organism>
<feature type="region of interest" description="Disordered" evidence="1">
    <location>
        <begin position="21"/>
        <end position="104"/>
    </location>
</feature>
<dbReference type="AlphaFoldDB" id="A0A8S4G1W4"/>
<evidence type="ECO:0000313" key="2">
    <source>
        <dbReference type="EMBL" id="CAG9133851.1"/>
    </source>
</evidence>
<name>A0A8S4G1W4_PLUXY</name>
<comment type="caution">
    <text evidence="2">The sequence shown here is derived from an EMBL/GenBank/DDBJ whole genome shotgun (WGS) entry which is preliminary data.</text>
</comment>